<evidence type="ECO:0000256" key="10">
    <source>
        <dbReference type="ARBA" id="ARBA00038976"/>
    </source>
</evidence>
<dbReference type="RefSeq" id="WP_152806929.1">
    <property type="nucleotide sequence ID" value="NZ_WHNX01000059.1"/>
</dbReference>
<keyword evidence="7" id="KW-0482">Metalloprotease</keyword>
<comment type="cofactor">
    <cofactor evidence="2">
        <name>Zn(2+)</name>
        <dbReference type="ChEBI" id="CHEBI:29105"/>
    </cofactor>
</comment>
<dbReference type="FunFam" id="3.40.630.10:FF:000072">
    <property type="entry name" value="Aminoacyl-histidine dipeptidase"/>
    <property type="match status" value="1"/>
</dbReference>
<comment type="caution">
    <text evidence="19">The sequence shown here is derived from an EMBL/GenBank/DDBJ whole genome shotgun (WGS) entry which is preliminary data.</text>
</comment>
<dbReference type="GO" id="GO:0006508">
    <property type="term" value="P:proteolysis"/>
    <property type="evidence" value="ECO:0007669"/>
    <property type="project" value="UniProtKB-KW"/>
</dbReference>
<keyword evidence="4" id="KW-0479">Metal-binding</keyword>
<keyword evidence="8" id="KW-0170">Cobalt</keyword>
<dbReference type="Proteomes" id="UP000440004">
    <property type="component" value="Unassembled WGS sequence"/>
</dbReference>
<dbReference type="SUPFAM" id="SSF53187">
    <property type="entry name" value="Zn-dependent exopeptidases"/>
    <property type="match status" value="1"/>
</dbReference>
<evidence type="ECO:0000256" key="13">
    <source>
        <dbReference type="ARBA" id="ARBA00071271"/>
    </source>
</evidence>
<feature type="domain" description="Peptidase M20 dimerisation" evidence="18">
    <location>
        <begin position="210"/>
        <end position="288"/>
    </location>
</feature>
<protein>
    <recommendedName>
        <fullName evidence="13">Cytosol non-specific dipeptidase</fullName>
        <ecNumber evidence="10">3.4.13.18</ecNumber>
    </recommendedName>
    <alternativeName>
        <fullName evidence="16">Aminoacyl-histidine dipeptidase</fullName>
    </alternativeName>
    <alternativeName>
        <fullName evidence="15">Beta-alanyl-histidine dipeptidase</fullName>
    </alternativeName>
    <alternativeName>
        <fullName evidence="14">Carnosinase</fullName>
    </alternativeName>
    <alternativeName>
        <fullName evidence="11">Peptidase D</fullName>
    </alternativeName>
    <alternativeName>
        <fullName evidence="17">Xaa-His dipeptidase</fullName>
    </alternativeName>
</protein>
<dbReference type="InterPro" id="IPR011650">
    <property type="entry name" value="Peptidase_M20_dimer"/>
</dbReference>
<organism evidence="19 20">
    <name type="scientific">Alkalibaculum sporogenes</name>
    <dbReference type="NCBI Taxonomy" id="2655001"/>
    <lineage>
        <taxon>Bacteria</taxon>
        <taxon>Bacillati</taxon>
        <taxon>Bacillota</taxon>
        <taxon>Clostridia</taxon>
        <taxon>Eubacteriales</taxon>
        <taxon>Eubacteriaceae</taxon>
        <taxon>Alkalibaculum</taxon>
    </lineage>
</organism>
<keyword evidence="5 19" id="KW-0378">Hydrolase</keyword>
<dbReference type="PANTHER" id="PTHR43501">
    <property type="entry name" value="CYTOSOL NON-SPECIFIC DIPEPTIDASE"/>
    <property type="match status" value="1"/>
</dbReference>
<comment type="catalytic activity">
    <reaction evidence="9">
        <text>Hydrolysis of dipeptides, preferentially hydrophobic dipeptides including prolyl amino acids.</text>
        <dbReference type="EC" id="3.4.13.18"/>
    </reaction>
</comment>
<comment type="cofactor">
    <cofactor evidence="1">
        <name>Co(2+)</name>
        <dbReference type="ChEBI" id="CHEBI:48828"/>
    </cofactor>
</comment>
<dbReference type="PRINTS" id="PR00934">
    <property type="entry name" value="XHISDIPTASE"/>
</dbReference>
<evidence type="ECO:0000256" key="6">
    <source>
        <dbReference type="ARBA" id="ARBA00022833"/>
    </source>
</evidence>
<evidence type="ECO:0000256" key="3">
    <source>
        <dbReference type="ARBA" id="ARBA00022670"/>
    </source>
</evidence>
<name>A0A6A7KD79_9FIRM</name>
<evidence type="ECO:0000256" key="15">
    <source>
        <dbReference type="ARBA" id="ARBA00076004"/>
    </source>
</evidence>
<keyword evidence="3" id="KW-0645">Protease</keyword>
<dbReference type="EMBL" id="WHNX01000059">
    <property type="protein sequence ID" value="MPW27315.1"/>
    <property type="molecule type" value="Genomic_DNA"/>
</dbReference>
<evidence type="ECO:0000313" key="19">
    <source>
        <dbReference type="EMBL" id="MPW27315.1"/>
    </source>
</evidence>
<dbReference type="InterPro" id="IPR002933">
    <property type="entry name" value="Peptidase_M20"/>
</dbReference>
<keyword evidence="19" id="KW-0224">Dipeptidase</keyword>
<keyword evidence="20" id="KW-1185">Reference proteome</keyword>
<dbReference type="Gene3D" id="3.40.630.10">
    <property type="entry name" value="Zn peptidases"/>
    <property type="match status" value="2"/>
</dbReference>
<keyword evidence="6" id="KW-0862">Zinc</keyword>
<evidence type="ECO:0000256" key="12">
    <source>
        <dbReference type="ARBA" id="ARBA00061423"/>
    </source>
</evidence>
<evidence type="ECO:0000256" key="9">
    <source>
        <dbReference type="ARBA" id="ARBA00036421"/>
    </source>
</evidence>
<evidence type="ECO:0000256" key="11">
    <source>
        <dbReference type="ARBA" id="ARBA00044252"/>
    </source>
</evidence>
<gene>
    <name evidence="19" type="primary">pepD</name>
    <name evidence="19" type="ORF">GC105_16235</name>
</gene>
<evidence type="ECO:0000313" key="20">
    <source>
        <dbReference type="Proteomes" id="UP000440004"/>
    </source>
</evidence>
<proteinExistence type="inferred from homology"/>
<dbReference type="GO" id="GO:0070573">
    <property type="term" value="F:metallodipeptidase activity"/>
    <property type="evidence" value="ECO:0007669"/>
    <property type="project" value="TreeGrafter"/>
</dbReference>
<evidence type="ECO:0000256" key="8">
    <source>
        <dbReference type="ARBA" id="ARBA00023285"/>
    </source>
</evidence>
<evidence type="ECO:0000256" key="17">
    <source>
        <dbReference type="ARBA" id="ARBA00078074"/>
    </source>
</evidence>
<comment type="similarity">
    <text evidence="12">Belongs to the peptidase M20C family.</text>
</comment>
<evidence type="ECO:0000256" key="14">
    <source>
        <dbReference type="ARBA" id="ARBA00075285"/>
    </source>
</evidence>
<dbReference type="NCBIfam" id="TIGR01893">
    <property type="entry name" value="aa-his-dipept"/>
    <property type="match status" value="1"/>
</dbReference>
<evidence type="ECO:0000256" key="2">
    <source>
        <dbReference type="ARBA" id="ARBA00001947"/>
    </source>
</evidence>
<evidence type="ECO:0000259" key="18">
    <source>
        <dbReference type="Pfam" id="PF07687"/>
    </source>
</evidence>
<evidence type="ECO:0000256" key="1">
    <source>
        <dbReference type="ARBA" id="ARBA00001941"/>
    </source>
</evidence>
<accession>A0A6A7KD79</accession>
<dbReference type="Pfam" id="PF07687">
    <property type="entry name" value="M20_dimer"/>
    <property type="match status" value="1"/>
</dbReference>
<dbReference type="GO" id="GO:0046872">
    <property type="term" value="F:metal ion binding"/>
    <property type="evidence" value="ECO:0007669"/>
    <property type="project" value="UniProtKB-KW"/>
</dbReference>
<evidence type="ECO:0000256" key="16">
    <source>
        <dbReference type="ARBA" id="ARBA00077688"/>
    </source>
</evidence>
<dbReference type="InterPro" id="IPR001160">
    <property type="entry name" value="Peptidase_M20C"/>
</dbReference>
<dbReference type="AlphaFoldDB" id="A0A6A7KD79"/>
<dbReference type="EC" id="3.4.13.18" evidence="10"/>
<dbReference type="PIRSF" id="PIRSF016599">
    <property type="entry name" value="Xaa-His_dipept"/>
    <property type="match status" value="1"/>
</dbReference>
<dbReference type="FunFam" id="3.40.630.10:FF:000015">
    <property type="entry name" value="Aminoacyl-histidine dipeptidase PepD"/>
    <property type="match status" value="1"/>
</dbReference>
<dbReference type="Pfam" id="PF01546">
    <property type="entry name" value="Peptidase_M20"/>
    <property type="match status" value="1"/>
</dbReference>
<evidence type="ECO:0000256" key="7">
    <source>
        <dbReference type="ARBA" id="ARBA00023049"/>
    </source>
</evidence>
<dbReference type="CDD" id="cd03890">
    <property type="entry name" value="M20_pepD"/>
    <property type="match status" value="1"/>
</dbReference>
<evidence type="ECO:0000256" key="4">
    <source>
        <dbReference type="ARBA" id="ARBA00022723"/>
    </source>
</evidence>
<evidence type="ECO:0000256" key="5">
    <source>
        <dbReference type="ARBA" id="ARBA00022801"/>
    </source>
</evidence>
<reference evidence="19 20" key="1">
    <citation type="submission" date="2019-10" db="EMBL/GenBank/DDBJ databases">
        <title>Alkalibaculum tamaniensis sp.nov., a new alkaliphilic acetogen, isolated on methoxylated aromatics from a mud volcano.</title>
        <authorList>
            <person name="Khomyakova M.A."/>
            <person name="Merkel A.Y."/>
            <person name="Bonch-Osmolovskaya E.A."/>
            <person name="Slobodkin A.I."/>
        </authorList>
    </citation>
    <scope>NUCLEOTIDE SEQUENCE [LARGE SCALE GENOMIC DNA]</scope>
    <source>
        <strain evidence="19 20">M08DMB</strain>
    </source>
</reference>
<dbReference type="PANTHER" id="PTHR43501:SF1">
    <property type="entry name" value="CYTOSOL NON-SPECIFIC DIPEPTIDASE"/>
    <property type="match status" value="1"/>
</dbReference>
<sequence length="485" mass="54162">MSDLFNNHEPNNVLKYFYEISQIPRGSGKEKAISDYLFQFSKNRDLEVYQDSYHNILIKKNCTPGFEDATTVILQGHMDMVWEKNKDTLHDFLTEGIKLKIIDDHIYAENTTLGADNGIAVAMILALLDSKDISHPKIEAVFTVEEETGLAGAMNLDTSKLEGKFLINLDSEDDTEILSSCAGGVRLHHKVPLQKVKRPVDFSCYNISITGLRGGHSGMDINLNRANANKLLARVLYSIKKEMKIHIIEISGGSKDNAIPREAEATILVDKTERENFSLIMRLAQRNLGGEYAISDPGIAINYNFVSDNCEKCYSKDTTDKIIHLMMILPNGVLSMSSEIDGLVESSINMAVIETDDKLLTITSSARSNVNSKQNYIINVCKSIADTVNIAFSSDSSYPGWAYDADSALRKHAVKSYQRLFGEDPNIVAIHAGVECGIFKEKIPRLDIISFGPNIYDVHTPQEHISISSIEKTWNFLLEILRTIE</sequence>
<dbReference type="GO" id="GO:0005829">
    <property type="term" value="C:cytosol"/>
    <property type="evidence" value="ECO:0007669"/>
    <property type="project" value="TreeGrafter"/>
</dbReference>